<dbReference type="Proteomes" id="UP001060164">
    <property type="component" value="Chromosome"/>
</dbReference>
<evidence type="ECO:0000313" key="2">
    <source>
        <dbReference type="Proteomes" id="UP001060164"/>
    </source>
</evidence>
<dbReference type="EMBL" id="CP102290">
    <property type="protein sequence ID" value="UWP59414.1"/>
    <property type="molecule type" value="Genomic_DNA"/>
</dbReference>
<evidence type="ECO:0000313" key="1">
    <source>
        <dbReference type="EMBL" id="UWP59414.1"/>
    </source>
</evidence>
<name>A0ABY5VFN6_9FIRM</name>
<protein>
    <recommendedName>
        <fullName evidence="3">Secreted protein</fullName>
    </recommendedName>
</protein>
<keyword evidence="2" id="KW-1185">Reference proteome</keyword>
<proteinExistence type="predicted"/>
<evidence type="ECO:0008006" key="3">
    <source>
        <dbReference type="Google" id="ProtNLM"/>
    </source>
</evidence>
<dbReference type="RefSeq" id="WP_028528023.1">
    <property type="nucleotide sequence ID" value="NZ_CABLBR010000006.1"/>
</dbReference>
<organism evidence="1 2">
    <name type="scientific">Ruminococcus gauvreauii</name>
    <dbReference type="NCBI Taxonomy" id="438033"/>
    <lineage>
        <taxon>Bacteria</taxon>
        <taxon>Bacillati</taxon>
        <taxon>Bacillota</taxon>
        <taxon>Clostridia</taxon>
        <taxon>Eubacteriales</taxon>
        <taxon>Oscillospiraceae</taxon>
        <taxon>Ruminococcus</taxon>
    </lineage>
</organism>
<accession>A0ABY5VFN6</accession>
<gene>
    <name evidence="1" type="ORF">NQ502_18980</name>
</gene>
<reference evidence="1" key="1">
    <citation type="journal article" date="2022" name="Cell">
        <title>Design, construction, and in vivo augmentation of a complex gut microbiome.</title>
        <authorList>
            <person name="Cheng A.G."/>
            <person name="Ho P.Y."/>
            <person name="Aranda-Diaz A."/>
            <person name="Jain S."/>
            <person name="Yu F.B."/>
            <person name="Meng X."/>
            <person name="Wang M."/>
            <person name="Iakiviak M."/>
            <person name="Nagashima K."/>
            <person name="Zhao A."/>
            <person name="Murugkar P."/>
            <person name="Patil A."/>
            <person name="Atabakhsh K."/>
            <person name="Weakley A."/>
            <person name="Yan J."/>
            <person name="Brumbaugh A.R."/>
            <person name="Higginbottom S."/>
            <person name="Dimas A."/>
            <person name="Shiver A.L."/>
            <person name="Deutschbauer A."/>
            <person name="Neff N."/>
            <person name="Sonnenburg J.L."/>
            <person name="Huang K.C."/>
            <person name="Fischbach M.A."/>
        </authorList>
    </citation>
    <scope>NUCLEOTIDE SEQUENCE</scope>
    <source>
        <strain evidence="1">DSM 19829</strain>
    </source>
</reference>
<sequence>MHWKKTGFKKYPLLGFLVCMILVSFTYVNADHKDKEPKIKKTAEEETENTVWKNENFKEIVLDQ</sequence>